<proteinExistence type="inferred from homology"/>
<organism evidence="5 6">
    <name type="scientific">Pseudarcicella hirudinis</name>
    <dbReference type="NCBI Taxonomy" id="1079859"/>
    <lineage>
        <taxon>Bacteria</taxon>
        <taxon>Pseudomonadati</taxon>
        <taxon>Bacteroidota</taxon>
        <taxon>Cytophagia</taxon>
        <taxon>Cytophagales</taxon>
        <taxon>Flectobacillaceae</taxon>
        <taxon>Pseudarcicella</taxon>
    </lineage>
</organism>
<reference evidence="5 6" key="1">
    <citation type="submission" date="2016-10" db="EMBL/GenBank/DDBJ databases">
        <authorList>
            <person name="de Groot N.N."/>
        </authorList>
    </citation>
    <scope>NUCLEOTIDE SEQUENCE [LARGE SCALE GENOMIC DNA]</scope>
    <source>
        <strain evidence="6">E92,LMG 26720,CCM 7988</strain>
    </source>
</reference>
<dbReference type="OrthoDB" id="1273118at2"/>
<sequence>MTFEIKHGDNIEILKYYPNNHFDSIVTDAPYGLGREQDPEKVLKEWLTHGYYEIKGKGFMGKAWDAFVPQPVFWKECIRVLKPGGHLLCFFGTRTYDWGTLAIRLAGFQIRDMITWHYGSGFPKSVNCGDGKGTALKPASEPICVARKPLEGTIYQNFKKYGIGVLNIDNCRIEFKSEDNIQPDDLGRFPANVIFDEYTSCILDEQSGILTSGKPQGIRKASNKIYGQYSPGLEITGYGDTGGASRFFYCAKASKSERNAGLEVIENFHPTVKPISLMRWLQCLVTPKGGLTLDPFAGSGTSGCSAAFEAINIVMIEMQKEYIPIIEARIAYWKDKANREKYYRELKESQLELF</sequence>
<dbReference type="GO" id="GO:0008170">
    <property type="term" value="F:N-methyltransferase activity"/>
    <property type="evidence" value="ECO:0007669"/>
    <property type="project" value="InterPro"/>
</dbReference>
<dbReference type="GO" id="GO:0032259">
    <property type="term" value="P:methylation"/>
    <property type="evidence" value="ECO:0007669"/>
    <property type="project" value="UniProtKB-KW"/>
</dbReference>
<dbReference type="GO" id="GO:0003677">
    <property type="term" value="F:DNA binding"/>
    <property type="evidence" value="ECO:0007669"/>
    <property type="project" value="InterPro"/>
</dbReference>
<dbReference type="Pfam" id="PF01555">
    <property type="entry name" value="N6_N4_Mtase"/>
    <property type="match status" value="1"/>
</dbReference>
<dbReference type="PRINTS" id="PR00508">
    <property type="entry name" value="S21N4MTFRASE"/>
</dbReference>
<name>A0A1I5SZK5_9BACT</name>
<dbReference type="Proteomes" id="UP000199306">
    <property type="component" value="Unassembled WGS sequence"/>
</dbReference>
<evidence type="ECO:0000259" key="4">
    <source>
        <dbReference type="Pfam" id="PF01555"/>
    </source>
</evidence>
<dbReference type="SUPFAM" id="SSF53335">
    <property type="entry name" value="S-adenosyl-L-methionine-dependent methyltransferases"/>
    <property type="match status" value="1"/>
</dbReference>
<dbReference type="RefSeq" id="WP_092016892.1">
    <property type="nucleotide sequence ID" value="NZ_FOXH01000005.1"/>
</dbReference>
<evidence type="ECO:0000313" key="6">
    <source>
        <dbReference type="Proteomes" id="UP000199306"/>
    </source>
</evidence>
<evidence type="ECO:0000256" key="1">
    <source>
        <dbReference type="ARBA" id="ARBA00022603"/>
    </source>
</evidence>
<keyword evidence="6" id="KW-1185">Reference proteome</keyword>
<accession>A0A1I5SZK5</accession>
<dbReference type="EMBL" id="FOXH01000005">
    <property type="protein sequence ID" value="SFP76203.1"/>
    <property type="molecule type" value="Genomic_DNA"/>
</dbReference>
<dbReference type="EC" id="2.1.1.-" evidence="3"/>
<evidence type="ECO:0000256" key="2">
    <source>
        <dbReference type="ARBA" id="ARBA00022679"/>
    </source>
</evidence>
<dbReference type="InterPro" id="IPR001091">
    <property type="entry name" value="RM_Methyltransferase"/>
</dbReference>
<keyword evidence="1 5" id="KW-0489">Methyltransferase</keyword>
<dbReference type="InterPro" id="IPR029063">
    <property type="entry name" value="SAM-dependent_MTases_sf"/>
</dbReference>
<comment type="similarity">
    <text evidence="3">Belongs to the N(4)/N(6)-methyltransferase family.</text>
</comment>
<dbReference type="Gene3D" id="3.40.50.150">
    <property type="entry name" value="Vaccinia Virus protein VP39"/>
    <property type="match status" value="1"/>
</dbReference>
<dbReference type="STRING" id="1079859.SAMN04515674_105296"/>
<evidence type="ECO:0000256" key="3">
    <source>
        <dbReference type="RuleBase" id="RU362026"/>
    </source>
</evidence>
<gene>
    <name evidence="5" type="ORF">SAMN04515674_105296</name>
</gene>
<protein>
    <recommendedName>
        <fullName evidence="3">Methyltransferase</fullName>
        <ecNumber evidence="3">2.1.1.-</ecNumber>
    </recommendedName>
</protein>
<dbReference type="AlphaFoldDB" id="A0A1I5SZK5"/>
<evidence type="ECO:0000313" key="5">
    <source>
        <dbReference type="EMBL" id="SFP76203.1"/>
    </source>
</evidence>
<dbReference type="InterPro" id="IPR002941">
    <property type="entry name" value="DNA_methylase_N4/N6"/>
</dbReference>
<keyword evidence="2 5" id="KW-0808">Transferase</keyword>
<feature type="domain" description="DNA methylase N-4/N-6" evidence="4">
    <location>
        <begin position="23"/>
        <end position="327"/>
    </location>
</feature>